<sequence length="61" mass="6753">MLRPFFLSRGIPGEFAIKLGRLLSGINTRFNGLFLKGGFEPASIACLFVMVHNIRDCLPIS</sequence>
<protein>
    <submittedName>
        <fullName evidence="1">Uncharacterized protein</fullName>
    </submittedName>
</protein>
<dbReference type="AlphaFoldDB" id="A0A327X2J5"/>
<reference evidence="1 2" key="1">
    <citation type="submission" date="2018-06" db="EMBL/GenBank/DDBJ databases">
        <title>Genomic Encyclopedia of Archaeal and Bacterial Type Strains, Phase II (KMG-II): from individual species to whole genera.</title>
        <authorList>
            <person name="Goeker M."/>
        </authorList>
    </citation>
    <scope>NUCLEOTIDE SEQUENCE [LARGE SCALE GENOMIC DNA]</scope>
    <source>
        <strain evidence="1 2">DSM 21851</strain>
    </source>
</reference>
<comment type="caution">
    <text evidence="1">The sequence shown here is derived from an EMBL/GenBank/DDBJ whole genome shotgun (WGS) entry which is preliminary data.</text>
</comment>
<dbReference type="Proteomes" id="UP000248790">
    <property type="component" value="Unassembled WGS sequence"/>
</dbReference>
<organism evidence="1 2">
    <name type="scientific">Larkinella arboricola</name>
    <dbReference type="NCBI Taxonomy" id="643671"/>
    <lineage>
        <taxon>Bacteria</taxon>
        <taxon>Pseudomonadati</taxon>
        <taxon>Bacteroidota</taxon>
        <taxon>Cytophagia</taxon>
        <taxon>Cytophagales</taxon>
        <taxon>Spirosomataceae</taxon>
        <taxon>Larkinella</taxon>
    </lineage>
</organism>
<name>A0A327X2J5_LARAB</name>
<accession>A0A327X2J5</accession>
<dbReference type="EMBL" id="QLMC01000002">
    <property type="protein sequence ID" value="RAK00442.1"/>
    <property type="molecule type" value="Genomic_DNA"/>
</dbReference>
<evidence type="ECO:0000313" key="1">
    <source>
        <dbReference type="EMBL" id="RAK00442.1"/>
    </source>
</evidence>
<gene>
    <name evidence="1" type="ORF">LX87_02144</name>
</gene>
<keyword evidence="2" id="KW-1185">Reference proteome</keyword>
<evidence type="ECO:0000313" key="2">
    <source>
        <dbReference type="Proteomes" id="UP000248790"/>
    </source>
</evidence>
<proteinExistence type="predicted"/>